<name>A0A3B3Z1V6_9TELE</name>
<dbReference type="AlphaFoldDB" id="A0A3B3Z1V6"/>
<reference evidence="2" key="2">
    <citation type="submission" date="2025-09" db="UniProtKB">
        <authorList>
            <consortium name="Ensembl"/>
        </authorList>
    </citation>
    <scope>IDENTIFICATION</scope>
</reference>
<dbReference type="STRING" id="48701.ENSPMEP00000033696"/>
<feature type="coiled-coil region" evidence="1">
    <location>
        <begin position="190"/>
        <end position="245"/>
    </location>
</feature>
<dbReference type="PANTHER" id="PTHR14845">
    <property type="entry name" value="COILED-COIL DOMAIN-CONTAINING 166"/>
    <property type="match status" value="1"/>
</dbReference>
<protein>
    <recommendedName>
        <fullName evidence="4">Coiled-coil domain-containing protein 176</fullName>
    </recommendedName>
</protein>
<sequence length="488" mass="57303">MAPSKGKKKKGLKNLKDNILIFEEEKKKMAKMYETSTKLWEMKLKRAQQELAYHRKELNKRASDIEQVKGSLFMVEKSNIGITDYWLKELKDKDEKLKVLGEKIKKQEEIAAQRKLEVEKQRKRDLEKFEEDILKRKATEARVQKKIINIRKQMQVSKEEYRENLKIRDEKYSVLLKESREKEWNFICKEREMDQLKAEQENTIVKLETELSDVNREKTWLIKNLKFALINLDELKQMAQRLSKEKLLLAVDRNFLVSTLQTNICELECKEEMIAEVTARAACLEHSLKQMEEESTENEKRNQVTIQASQVELDKLQKIIAMREKELCQVKKLARTIVEKRKDMEVFFHEALDNVRQEIAEERKRKVKEANQDCQKFRDGTEGKGKFPLIHTIDQSPNSTNSVYSDMKAPGNWPHCPGKEVYMSDLTWEQKEKVLTLLFAKMNGNAERVKAPPNPHLPSVSQKHQISVFRHEGSRKIAPSPQQGGLHI</sequence>
<dbReference type="Proteomes" id="UP000261480">
    <property type="component" value="Unplaced"/>
</dbReference>
<evidence type="ECO:0000313" key="2">
    <source>
        <dbReference type="Ensembl" id="ENSPMEP00000033696.1"/>
    </source>
</evidence>
<keyword evidence="1" id="KW-0175">Coiled coil</keyword>
<reference evidence="2" key="1">
    <citation type="submission" date="2025-08" db="UniProtKB">
        <authorList>
            <consortium name="Ensembl"/>
        </authorList>
    </citation>
    <scope>IDENTIFICATION</scope>
</reference>
<proteinExistence type="predicted"/>
<keyword evidence="3" id="KW-1185">Reference proteome</keyword>
<evidence type="ECO:0000313" key="3">
    <source>
        <dbReference type="Proteomes" id="UP000261480"/>
    </source>
</evidence>
<accession>A0A3B3Z1V6</accession>
<organism evidence="2 3">
    <name type="scientific">Poecilia mexicana</name>
    <dbReference type="NCBI Taxonomy" id="48701"/>
    <lineage>
        <taxon>Eukaryota</taxon>
        <taxon>Metazoa</taxon>
        <taxon>Chordata</taxon>
        <taxon>Craniata</taxon>
        <taxon>Vertebrata</taxon>
        <taxon>Euteleostomi</taxon>
        <taxon>Actinopterygii</taxon>
        <taxon>Neopterygii</taxon>
        <taxon>Teleostei</taxon>
        <taxon>Neoteleostei</taxon>
        <taxon>Acanthomorphata</taxon>
        <taxon>Ovalentaria</taxon>
        <taxon>Atherinomorphae</taxon>
        <taxon>Cyprinodontiformes</taxon>
        <taxon>Poeciliidae</taxon>
        <taxon>Poeciliinae</taxon>
        <taxon>Poecilia</taxon>
    </lineage>
</organism>
<dbReference type="PANTHER" id="PTHR14845:SF5">
    <property type="entry name" value="BASAL BODY-ORIENTATION FACTOR 1"/>
    <property type="match status" value="1"/>
</dbReference>
<dbReference type="Ensembl" id="ENSPMET00000034592.1">
    <property type="protein sequence ID" value="ENSPMEP00000033696.1"/>
    <property type="gene ID" value="ENSPMEG00000022376.1"/>
</dbReference>
<evidence type="ECO:0000256" key="1">
    <source>
        <dbReference type="SAM" id="Coils"/>
    </source>
</evidence>
<feature type="coiled-coil region" evidence="1">
    <location>
        <begin position="274"/>
        <end position="301"/>
    </location>
</feature>
<evidence type="ECO:0008006" key="4">
    <source>
        <dbReference type="Google" id="ProtNLM"/>
    </source>
</evidence>